<protein>
    <submittedName>
        <fullName evidence="2">Uncharacterized protein</fullName>
    </submittedName>
</protein>
<feature type="region of interest" description="Disordered" evidence="1">
    <location>
        <begin position="1"/>
        <end position="42"/>
    </location>
</feature>
<evidence type="ECO:0000313" key="2">
    <source>
        <dbReference type="EMBL" id="VDK67293.1"/>
    </source>
</evidence>
<feature type="compositionally biased region" description="Basic and acidic residues" evidence="1">
    <location>
        <begin position="1"/>
        <end position="13"/>
    </location>
</feature>
<dbReference type="AlphaFoldDB" id="A0A3P6SD74"/>
<evidence type="ECO:0000256" key="1">
    <source>
        <dbReference type="SAM" id="MobiDB-lite"/>
    </source>
</evidence>
<dbReference type="Proteomes" id="UP000271889">
    <property type="component" value="Unassembled WGS sequence"/>
</dbReference>
<organism evidence="2 3">
    <name type="scientific">Cylicostephanus goldi</name>
    <name type="common">Nematode worm</name>
    <dbReference type="NCBI Taxonomy" id="71465"/>
    <lineage>
        <taxon>Eukaryota</taxon>
        <taxon>Metazoa</taxon>
        <taxon>Ecdysozoa</taxon>
        <taxon>Nematoda</taxon>
        <taxon>Chromadorea</taxon>
        <taxon>Rhabditida</taxon>
        <taxon>Rhabditina</taxon>
        <taxon>Rhabditomorpha</taxon>
        <taxon>Strongyloidea</taxon>
        <taxon>Strongylidae</taxon>
        <taxon>Cylicostephanus</taxon>
    </lineage>
</organism>
<dbReference type="SUPFAM" id="SSF50978">
    <property type="entry name" value="WD40 repeat-like"/>
    <property type="match status" value="1"/>
</dbReference>
<gene>
    <name evidence="2" type="ORF">CGOC_LOCUS6303</name>
</gene>
<sequence>MKATEEAPRDKAEGNGLQAAESKETAADEAKEESQEKITTTIESKVTTEIELKEAKENEPKDVEVLVTKEIKETTEIKESGTDVEILVTKESTETKQSGTNVEVTKEVTLTKESTEIIELGTKEVKQPLLKKRPAEDVDDAPEAKKPKERKLKFESTYLRSIPSASQYEKSFMHRDIITHVLATETDFIITASIDGHLKFWKKKYAEGVEFVKHFRCHLASFSHLCVNFNGTLLATVCQQDKH</sequence>
<dbReference type="EMBL" id="UYRV01020293">
    <property type="protein sequence ID" value="VDK67293.1"/>
    <property type="molecule type" value="Genomic_DNA"/>
</dbReference>
<reference evidence="2 3" key="1">
    <citation type="submission" date="2018-11" db="EMBL/GenBank/DDBJ databases">
        <authorList>
            <consortium name="Pathogen Informatics"/>
        </authorList>
    </citation>
    <scope>NUCLEOTIDE SEQUENCE [LARGE SCALE GENOMIC DNA]</scope>
</reference>
<evidence type="ECO:0000313" key="3">
    <source>
        <dbReference type="Proteomes" id="UP000271889"/>
    </source>
</evidence>
<feature type="compositionally biased region" description="Basic and acidic residues" evidence="1">
    <location>
        <begin position="21"/>
        <end position="36"/>
    </location>
</feature>
<dbReference type="InterPro" id="IPR036322">
    <property type="entry name" value="WD40_repeat_dom_sf"/>
</dbReference>
<keyword evidence="3" id="KW-1185">Reference proteome</keyword>
<proteinExistence type="predicted"/>
<accession>A0A3P6SD74</accession>
<feature type="non-terminal residue" evidence="2">
    <location>
        <position position="243"/>
    </location>
</feature>
<name>A0A3P6SD74_CYLGO</name>
<dbReference type="OrthoDB" id="10264753at2759"/>